<accession>A0A399G9E2</accession>
<dbReference type="InterPro" id="IPR029063">
    <property type="entry name" value="SAM-dependent_MTases_sf"/>
</dbReference>
<keyword evidence="3 6" id="KW-0489">Methyltransferase</keyword>
<sequence length="289" mass="31927">MAHGADRTALGPMVIAAVDQHEPRPLVHDGLAARFLPPGVRALVAAARWGRVRRTLVAATERKVPGLWASVLCRKRYADDQLLAAVERGADSVVVLGAGLDTRAYRLPAGARVAVWEVDLPANIDRKRAALRRVYGRVPDHVTLVPADFETRGLGDVLAAHGHRVEEHRTCFVWEAVTQYLTEEGVRATLDVLSAARPGSRLVFTYVREDFLTGRDLHGGGAAHEEYVVERRLWRFGAAPERVASLLAEHGWREVEQMGAREFTDRYLAPAGRDLPVSEIERSVFAERG</sequence>
<dbReference type="GO" id="GO:0032259">
    <property type="term" value="P:methylation"/>
    <property type="evidence" value="ECO:0007669"/>
    <property type="project" value="UniProtKB-KW"/>
</dbReference>
<name>A0A399G9E2_9ACTN</name>
<dbReference type="InterPro" id="IPR011610">
    <property type="entry name" value="SAM_mthyl_Trfase_ML2640-like"/>
</dbReference>
<keyword evidence="8" id="KW-1185">Reference proteome</keyword>
<evidence type="ECO:0000313" key="7">
    <source>
        <dbReference type="EMBL" id="UOE21513.1"/>
    </source>
</evidence>
<evidence type="ECO:0000256" key="4">
    <source>
        <dbReference type="ARBA" id="ARBA00022679"/>
    </source>
</evidence>
<keyword evidence="5 6" id="KW-0949">S-adenosyl-L-methionine</keyword>
<evidence type="ECO:0000256" key="3">
    <source>
        <dbReference type="ARBA" id="ARBA00022603"/>
    </source>
</evidence>
<dbReference type="RefSeq" id="WP_068690979.1">
    <property type="nucleotide sequence ID" value="NZ_CP063196.1"/>
</dbReference>
<evidence type="ECO:0000313" key="8">
    <source>
        <dbReference type="Proteomes" id="UP000265719"/>
    </source>
</evidence>
<dbReference type="SUPFAM" id="SSF53335">
    <property type="entry name" value="S-adenosyl-L-methionine-dependent methyltransferases"/>
    <property type="match status" value="1"/>
</dbReference>
<evidence type="ECO:0000256" key="1">
    <source>
        <dbReference type="ARBA" id="ARBA00003907"/>
    </source>
</evidence>
<reference evidence="7" key="1">
    <citation type="submission" date="2020-10" db="EMBL/GenBank/DDBJ databases">
        <title>De novo genome project of the cellulose decomposer Thermobifida halotolerans type strain.</title>
        <authorList>
            <person name="Nagy I."/>
            <person name="Horvath B."/>
            <person name="Kukolya J."/>
            <person name="Nagy I."/>
            <person name="Orsini M."/>
        </authorList>
    </citation>
    <scope>NUCLEOTIDE SEQUENCE</scope>
    <source>
        <strain evidence="7">DSM 44931</strain>
    </source>
</reference>
<gene>
    <name evidence="7" type="ORF">NI17_010650</name>
</gene>
<dbReference type="PANTHER" id="PTHR43619">
    <property type="entry name" value="S-ADENOSYL-L-METHIONINE-DEPENDENT METHYLTRANSFERASE YKTD-RELATED"/>
    <property type="match status" value="1"/>
</dbReference>
<dbReference type="Gene3D" id="3.40.50.150">
    <property type="entry name" value="Vaccinia Virus protein VP39"/>
    <property type="match status" value="1"/>
</dbReference>
<dbReference type="EMBL" id="CP063196">
    <property type="protein sequence ID" value="UOE21513.1"/>
    <property type="molecule type" value="Genomic_DNA"/>
</dbReference>
<proteinExistence type="inferred from homology"/>
<comment type="function">
    <text evidence="1 6">Exhibits S-adenosyl-L-methionine-dependent methyltransferase activity.</text>
</comment>
<organism evidence="7 8">
    <name type="scientific">Thermobifida halotolerans</name>
    <dbReference type="NCBI Taxonomy" id="483545"/>
    <lineage>
        <taxon>Bacteria</taxon>
        <taxon>Bacillati</taxon>
        <taxon>Actinomycetota</taxon>
        <taxon>Actinomycetes</taxon>
        <taxon>Streptosporangiales</taxon>
        <taxon>Nocardiopsidaceae</taxon>
        <taxon>Thermobifida</taxon>
    </lineage>
</organism>
<dbReference type="Proteomes" id="UP000265719">
    <property type="component" value="Chromosome"/>
</dbReference>
<dbReference type="GO" id="GO:0008168">
    <property type="term" value="F:methyltransferase activity"/>
    <property type="evidence" value="ECO:0007669"/>
    <property type="project" value="UniProtKB-UniRule"/>
</dbReference>
<evidence type="ECO:0000256" key="5">
    <source>
        <dbReference type="ARBA" id="ARBA00022691"/>
    </source>
</evidence>
<dbReference type="OrthoDB" id="9806164at2"/>
<dbReference type="KEGG" id="thao:NI17_010650"/>
<protein>
    <recommendedName>
        <fullName evidence="6">S-adenosyl-L-methionine-dependent methyltransferase</fullName>
        <ecNumber evidence="6">2.1.1.-</ecNumber>
    </recommendedName>
</protein>
<keyword evidence="4 7" id="KW-0808">Transferase</keyword>
<dbReference type="Pfam" id="PF04072">
    <property type="entry name" value="LCM"/>
    <property type="match status" value="1"/>
</dbReference>
<dbReference type="InterPro" id="IPR007213">
    <property type="entry name" value="Ppm1/Ppm2/Tcmp"/>
</dbReference>
<dbReference type="NCBIfam" id="TIGR00027">
    <property type="entry name" value="mthyl_TIGR00027"/>
    <property type="match status" value="1"/>
</dbReference>
<evidence type="ECO:0000256" key="6">
    <source>
        <dbReference type="RuleBase" id="RU362030"/>
    </source>
</evidence>
<evidence type="ECO:0000256" key="2">
    <source>
        <dbReference type="ARBA" id="ARBA00008138"/>
    </source>
</evidence>
<dbReference type="EC" id="2.1.1.-" evidence="6"/>
<dbReference type="PANTHER" id="PTHR43619:SF2">
    <property type="entry name" value="S-ADENOSYL-L-METHIONINE-DEPENDENT METHYLTRANSFERASES SUPERFAMILY PROTEIN"/>
    <property type="match status" value="1"/>
</dbReference>
<comment type="similarity">
    <text evidence="2 6">Belongs to the UPF0677 family.</text>
</comment>
<dbReference type="AlphaFoldDB" id="A0A399G9E2"/>